<comment type="caution">
    <text evidence="2">The sequence shown here is derived from an EMBL/GenBank/DDBJ whole genome shotgun (WGS) entry which is preliminary data.</text>
</comment>
<dbReference type="Proteomes" id="UP001500253">
    <property type="component" value="Unassembled WGS sequence"/>
</dbReference>
<dbReference type="Gene3D" id="3.40.50.12780">
    <property type="entry name" value="N-terminal domain of ligase-like"/>
    <property type="match status" value="1"/>
</dbReference>
<organism evidence="2 3">
    <name type="scientific">Streptomyces cuspidosporus</name>
    <dbReference type="NCBI Taxonomy" id="66882"/>
    <lineage>
        <taxon>Bacteria</taxon>
        <taxon>Bacillati</taxon>
        <taxon>Actinomycetota</taxon>
        <taxon>Actinomycetes</taxon>
        <taxon>Kitasatosporales</taxon>
        <taxon>Streptomycetaceae</taxon>
        <taxon>Streptomyces</taxon>
    </lineage>
</organism>
<sequence length="398" mass="43566">MTTRIPEAVDAPDTPTAPGGDPAARTPRAPQEADVPGSGLLDLPPQAQPDPDAYVRAAMEWHFSSETGSRYWLERARTLGFDPRTEVRTHEDLRLFPNVAAELRDVPAADLIPRGYGPRPDVVGIFESGGTTGAPKRVVLMRDWLERMLAASNANLDAHGFPRGADWLGIVPSGPHIVGEFFRRSAATHGRYGFSIDLDPRWVKKLMALGRVREAGEYAEHVLDQAEFVLRSQEIGVLTITPSLLERLAQRDDLVELVNEKVRAIRWGGTQLDPDSRYLYRTEVFPEVELCGNYGSTMILGVASERPGLPDDGPCVFDPLSPYATFSVVDPDSGLPVAYGERGQVLVHHVSKSFLLPNNLERDLATRVEAPQGRAGDSVADIAPVATFENEAVIEGVY</sequence>
<reference evidence="2 3" key="1">
    <citation type="journal article" date="2019" name="Int. J. Syst. Evol. Microbiol.">
        <title>The Global Catalogue of Microorganisms (GCM) 10K type strain sequencing project: providing services to taxonomists for standard genome sequencing and annotation.</title>
        <authorList>
            <consortium name="The Broad Institute Genomics Platform"/>
            <consortium name="The Broad Institute Genome Sequencing Center for Infectious Disease"/>
            <person name="Wu L."/>
            <person name="Ma J."/>
        </authorList>
    </citation>
    <scope>NUCLEOTIDE SEQUENCE [LARGE SCALE GENOMIC DNA]</scope>
    <source>
        <strain evidence="2 3">JCM 4316</strain>
    </source>
</reference>
<feature type="region of interest" description="Disordered" evidence="1">
    <location>
        <begin position="1"/>
        <end position="50"/>
    </location>
</feature>
<proteinExistence type="predicted"/>
<evidence type="ECO:0000313" key="2">
    <source>
        <dbReference type="EMBL" id="GAA2331045.1"/>
    </source>
</evidence>
<name>A0ABN3FIX0_9ACTN</name>
<evidence type="ECO:0000313" key="3">
    <source>
        <dbReference type="Proteomes" id="UP001500253"/>
    </source>
</evidence>
<accession>A0ABN3FIX0</accession>
<gene>
    <name evidence="2" type="ORF">GCM10010246_12690</name>
</gene>
<dbReference type="InterPro" id="IPR042099">
    <property type="entry name" value="ANL_N_sf"/>
</dbReference>
<dbReference type="RefSeq" id="WP_346173468.1">
    <property type="nucleotide sequence ID" value="NZ_BAAASD010000004.1"/>
</dbReference>
<protein>
    <submittedName>
        <fullName evidence="2">AMP-binding protein</fullName>
    </submittedName>
</protein>
<evidence type="ECO:0000256" key="1">
    <source>
        <dbReference type="SAM" id="MobiDB-lite"/>
    </source>
</evidence>
<dbReference type="EMBL" id="BAAASD010000004">
    <property type="protein sequence ID" value="GAA2331045.1"/>
    <property type="molecule type" value="Genomic_DNA"/>
</dbReference>
<keyword evidence="3" id="KW-1185">Reference proteome</keyword>
<dbReference type="SUPFAM" id="SSF56801">
    <property type="entry name" value="Acetyl-CoA synthetase-like"/>
    <property type="match status" value="1"/>
</dbReference>
<feature type="compositionally biased region" description="Low complexity" evidence="1">
    <location>
        <begin position="40"/>
        <end position="50"/>
    </location>
</feature>